<proteinExistence type="predicted"/>
<dbReference type="PROSITE" id="PS50244">
    <property type="entry name" value="S5A_REDUCTASE"/>
    <property type="match status" value="1"/>
</dbReference>
<feature type="transmembrane region" description="Helical" evidence="1">
    <location>
        <begin position="197"/>
        <end position="215"/>
    </location>
</feature>
<keyword evidence="1" id="KW-0472">Membrane</keyword>
<feature type="transmembrane region" description="Helical" evidence="1">
    <location>
        <begin position="159"/>
        <end position="185"/>
    </location>
</feature>
<dbReference type="InterPro" id="IPR010721">
    <property type="entry name" value="UstE-like"/>
</dbReference>
<accession>A0A6V8QMW4</accession>
<comment type="caution">
    <text evidence="2">The sequence shown here is derived from an EMBL/GenBank/DDBJ whole genome shotgun (WGS) entry which is preliminary data.</text>
</comment>
<keyword evidence="1" id="KW-0812">Transmembrane</keyword>
<keyword evidence="1" id="KW-1133">Transmembrane helix</keyword>
<organism evidence="2 3">
    <name type="scientific">Trichoderma asperellum</name>
    <name type="common">Filamentous fungus</name>
    <dbReference type="NCBI Taxonomy" id="101201"/>
    <lineage>
        <taxon>Eukaryota</taxon>
        <taxon>Fungi</taxon>
        <taxon>Dikarya</taxon>
        <taxon>Ascomycota</taxon>
        <taxon>Pezizomycotina</taxon>
        <taxon>Sordariomycetes</taxon>
        <taxon>Hypocreomycetidae</taxon>
        <taxon>Hypocreales</taxon>
        <taxon>Hypocreaceae</taxon>
        <taxon>Trichoderma</taxon>
    </lineage>
</organism>
<reference evidence="2 3" key="1">
    <citation type="submission" date="2020-07" db="EMBL/GenBank/DDBJ databases">
        <title>Trichoderma asperellum IC-1 whole genome shotgun sequence.</title>
        <authorList>
            <person name="Kanamasa S."/>
            <person name="Takahashi H."/>
        </authorList>
    </citation>
    <scope>NUCLEOTIDE SEQUENCE [LARGE SCALE GENOMIC DNA]</scope>
    <source>
        <strain evidence="2 3">IC-1</strain>
    </source>
</reference>
<feature type="transmembrane region" description="Helical" evidence="1">
    <location>
        <begin position="47"/>
        <end position="66"/>
    </location>
</feature>
<dbReference type="Proteomes" id="UP000517252">
    <property type="component" value="Unassembled WGS sequence"/>
</dbReference>
<dbReference type="Gene3D" id="1.20.120.1630">
    <property type="match status" value="1"/>
</dbReference>
<feature type="transmembrane region" description="Helical" evidence="1">
    <location>
        <begin position="20"/>
        <end position="40"/>
    </location>
</feature>
<evidence type="ECO:0000313" key="3">
    <source>
        <dbReference type="Proteomes" id="UP000517252"/>
    </source>
</evidence>
<name>A0A6V8QMW4_TRIAP</name>
<protein>
    <submittedName>
        <fullName evidence="2">Uncharacterized protein</fullName>
    </submittedName>
</protein>
<sequence length="339" mass="36764">MTLLNHFLHITNFHSPLLRSIIPCFATAFAIQGAVAIPSILAGSERFFDLSGSVTFLAVGTLSLYLPALRARAAAYAGNAATLPRLPSLIEVLKGGAGAGAGANAGAAALLSWRQLVLTGMTAAWAVRLGSFLFHRILTAGHDSRFDSIRHKPARFSGAFFFQAVWVSLQLMPVIMLNAIPAAVLASAIPRTLATDVIGMSIWLAGFVYEVLADVQKSRWQREKKLKLHDEEFMTSGLFSKSRYPNYFGEISLWTGIATASAGVLARLPVQQALGLSGGPLGVITTSALSFVSPVFAAFLLLKVSGIPLSEKKYDKRYGDRKEYQEWKKNTPRLIPKLW</sequence>
<dbReference type="PANTHER" id="PTHR32251:SF17">
    <property type="entry name" value="STEROID 5-ALPHA REDUCTASE C-TERMINAL DOMAIN-CONTAINING PROTEIN"/>
    <property type="match status" value="1"/>
</dbReference>
<dbReference type="OrthoDB" id="201504at2759"/>
<feature type="transmembrane region" description="Helical" evidence="1">
    <location>
        <begin position="116"/>
        <end position="138"/>
    </location>
</feature>
<dbReference type="GO" id="GO:0016020">
    <property type="term" value="C:membrane"/>
    <property type="evidence" value="ECO:0007669"/>
    <property type="project" value="TreeGrafter"/>
</dbReference>
<evidence type="ECO:0000313" key="2">
    <source>
        <dbReference type="EMBL" id="GFP53715.1"/>
    </source>
</evidence>
<dbReference type="AlphaFoldDB" id="A0A6V8QMW4"/>
<dbReference type="Pfam" id="PF06966">
    <property type="entry name" value="DUF1295"/>
    <property type="match status" value="2"/>
</dbReference>
<dbReference type="EMBL" id="BLZH01000003">
    <property type="protein sequence ID" value="GFP53715.1"/>
    <property type="molecule type" value="Genomic_DNA"/>
</dbReference>
<evidence type="ECO:0000256" key="1">
    <source>
        <dbReference type="SAM" id="Phobius"/>
    </source>
</evidence>
<dbReference type="PANTHER" id="PTHR32251">
    <property type="entry name" value="3-OXO-5-ALPHA-STEROID 4-DEHYDROGENASE"/>
    <property type="match status" value="1"/>
</dbReference>
<feature type="transmembrane region" description="Helical" evidence="1">
    <location>
        <begin position="251"/>
        <end position="270"/>
    </location>
</feature>
<gene>
    <name evidence="2" type="ORF">TASIC1_0003009300</name>
</gene>
<feature type="transmembrane region" description="Helical" evidence="1">
    <location>
        <begin position="282"/>
        <end position="302"/>
    </location>
</feature>